<proteinExistence type="predicted"/>
<sequence length="63" mass="7249">MIKNPELHSNLSKIPQSSEIHLIRCVLQQVSPLGAMSQLLKQRYRVPSHTFYKQSSIYSINPL</sequence>
<dbReference type="EMBL" id="GBXM01016233">
    <property type="protein sequence ID" value="JAH92344.1"/>
    <property type="molecule type" value="Transcribed_RNA"/>
</dbReference>
<reference evidence="1" key="1">
    <citation type="submission" date="2014-11" db="EMBL/GenBank/DDBJ databases">
        <authorList>
            <person name="Amaro Gonzalez C."/>
        </authorList>
    </citation>
    <scope>NUCLEOTIDE SEQUENCE</scope>
</reference>
<organism evidence="1">
    <name type="scientific">Anguilla anguilla</name>
    <name type="common">European freshwater eel</name>
    <name type="synonym">Muraena anguilla</name>
    <dbReference type="NCBI Taxonomy" id="7936"/>
    <lineage>
        <taxon>Eukaryota</taxon>
        <taxon>Metazoa</taxon>
        <taxon>Chordata</taxon>
        <taxon>Craniata</taxon>
        <taxon>Vertebrata</taxon>
        <taxon>Euteleostomi</taxon>
        <taxon>Actinopterygii</taxon>
        <taxon>Neopterygii</taxon>
        <taxon>Teleostei</taxon>
        <taxon>Anguilliformes</taxon>
        <taxon>Anguillidae</taxon>
        <taxon>Anguilla</taxon>
    </lineage>
</organism>
<evidence type="ECO:0000313" key="1">
    <source>
        <dbReference type="EMBL" id="JAH92344.1"/>
    </source>
</evidence>
<accession>A0A0E9WPK7</accession>
<reference evidence="1" key="2">
    <citation type="journal article" date="2015" name="Fish Shellfish Immunol.">
        <title>Early steps in the European eel (Anguilla anguilla)-Vibrio vulnificus interaction in the gills: Role of the RtxA13 toxin.</title>
        <authorList>
            <person name="Callol A."/>
            <person name="Pajuelo D."/>
            <person name="Ebbesson L."/>
            <person name="Teles M."/>
            <person name="MacKenzie S."/>
            <person name="Amaro C."/>
        </authorList>
    </citation>
    <scope>NUCLEOTIDE SEQUENCE</scope>
</reference>
<protein>
    <submittedName>
        <fullName evidence="1">Uncharacterized protein</fullName>
    </submittedName>
</protein>
<name>A0A0E9WPK7_ANGAN</name>
<dbReference type="AlphaFoldDB" id="A0A0E9WPK7"/>